<dbReference type="InterPro" id="IPR027417">
    <property type="entry name" value="P-loop_NTPase"/>
</dbReference>
<dbReference type="Gene3D" id="3.30.70.1620">
    <property type="match status" value="1"/>
</dbReference>
<accession>A0A6V7HEC4</accession>
<protein>
    <recommendedName>
        <fullName evidence="3">Structural maintenance of chromosomes protein 2</fullName>
    </recommendedName>
</protein>
<dbReference type="CDD" id="cd03273">
    <property type="entry name" value="ABC_SMC2_euk"/>
    <property type="match status" value="1"/>
</dbReference>
<dbReference type="InterPro" id="IPR024704">
    <property type="entry name" value="SMC"/>
</dbReference>
<dbReference type="Pfam" id="PF06470">
    <property type="entry name" value="SMC_hinge"/>
    <property type="match status" value="1"/>
</dbReference>
<keyword evidence="16" id="KW-1185">Reference proteome</keyword>
<feature type="coiled-coil region" evidence="13">
    <location>
        <begin position="423"/>
        <end position="537"/>
    </location>
</feature>
<dbReference type="OrthoDB" id="10255539at2759"/>
<evidence type="ECO:0000256" key="13">
    <source>
        <dbReference type="SAM" id="Coils"/>
    </source>
</evidence>
<evidence type="ECO:0000256" key="10">
    <source>
        <dbReference type="ARBA" id="ARBA00023242"/>
    </source>
</evidence>
<dbReference type="GO" id="GO:0000796">
    <property type="term" value="C:condensin complex"/>
    <property type="evidence" value="ECO:0007669"/>
    <property type="project" value="UniProtKB-ARBA"/>
</dbReference>
<gene>
    <name evidence="15" type="ORF">MHI_LOCUS795794</name>
</gene>
<comment type="function">
    <text evidence="12">Central component of the condensin complex, a complex required for conversion of interphase chromatin into mitotic-like condense chromosomes. The condensin complex probably introduces positive supercoils into relaxed DNA in the presence of type I topoisomerases and converts nicked DNA into positive knotted forms in the presence of type II topoisomerases.</text>
</comment>
<dbReference type="SUPFAM" id="SSF75553">
    <property type="entry name" value="Smc hinge domain"/>
    <property type="match status" value="1"/>
</dbReference>
<sequence length="1211" mass="138668">MVNRGGPSFSNDHSARRDKTPIQLTVALPARLSSPPLLPSIILEGFKSYGKRIEINGFDKEFNAITGFNGSGKSNILDAICFVLGITNLGQVRATSLQDLVYKSGQAGIKKASVTIVFDNRDRNTSPMGYEHHEEITVTRQVVIGGKNKYLINGTNVQNKRVQDMFCSVQLNVNNPHFLIMQGRITKVLNMKPMEILSMIEEAAGTRMYENKKEASLKTIEKKDSKLKEINDILREEVGPRLKKLKEEKTQYVEFQRTERELEHCKRICLAWKYVTILNECETAENSVQTVKNKIEEKMKSINAGEEEFRNIEKELDEMIKKKDIETGGQLESLENELKGAEKKEFKLAAEVNSSKEDIKTAQKAIEQLKTNITDDENAFTSKQIEYSKVEEFFKTLKETDEQDCKAVLLAQEKYQKISAGLLESQDGKNATLEQQLISAKQNVTEAQTQHKQCEMTLNHNRKQLEKKKVDLKNTGDEYKKYTKDLENKEKEVKNLENELKKLNYEDGCIERLTEQKRTLKNEVLALEEEVDHFESRYPQIRFEYQKPGPNFDHNSVKGVVCKLITVKDKKAAYALDIAAGGKLYNVIVDTETTSKKLLQHGQLQKRVTIIPLNKINGRVMDNQLIHLAQKIGGVENVQPALSLIDFSKEITSAMAWIFGQIFICKDIETAKKIAFHNNIRKKCVTLEGDVVDPAGTLSGGAVSKTGSVLLKLDELKTVQNKLDIKKQMLQNVETQLIHINNDAEKYNSMRQTFDLRNYEISMVKQRLEQTEYYKVKEEIESLEQNIELLLQTMAAAEKNEKESTTRAKNLEHQLKDANNIREKQLQEAKSELEKLKKKAENSRKEWQSREQEAEILKLEITELQKCIETEKGQLITSEEKLNVLQEKVTTLEQELNEAKDNVKRKQSNIKEQKEVINKQNIYMGKLTTRKEDIIKQNKEAELDIKKLNHEINSIKDIAKNCNEKISELTRKHEWIEENKIYFGKSGGIYDFNVNKPNEMEQKVRQLQSLREKLSRSINTRAISLLDKEEEQYNEMMKKKKIVENDKKKILETIKHLDEKKRETLMEAWKQVNKDFGSIFGSLLRGADAKLQPPENQTITEGLEVKIGFSGIWKESLGELSGGQRSLVALSLILAMLLFKPAPLYILDEVDAALDLSHTENIGTMLKKHFKHSQFIIVSLKDGMFNNANVVFTTKFVDGMSTVSRSERIGA</sequence>
<keyword evidence="6" id="KW-0498">Mitosis</keyword>
<reference evidence="15" key="1">
    <citation type="submission" date="2020-07" db="EMBL/GenBank/DDBJ databases">
        <authorList>
            <person name="Nazaruddin N."/>
        </authorList>
    </citation>
    <scope>NUCLEOTIDE SEQUENCE</scope>
</reference>
<dbReference type="SUPFAM" id="SSF52540">
    <property type="entry name" value="P-loop containing nucleoside triphosphate hydrolases"/>
    <property type="match status" value="1"/>
</dbReference>
<evidence type="ECO:0000313" key="16">
    <source>
        <dbReference type="Proteomes" id="UP000752696"/>
    </source>
</evidence>
<dbReference type="GO" id="GO:0030261">
    <property type="term" value="P:chromosome condensation"/>
    <property type="evidence" value="ECO:0007669"/>
    <property type="project" value="UniProtKB-KW"/>
</dbReference>
<evidence type="ECO:0000256" key="11">
    <source>
        <dbReference type="ARBA" id="ARBA00023306"/>
    </source>
</evidence>
<dbReference type="Gene3D" id="1.20.1060.20">
    <property type="match status" value="1"/>
</dbReference>
<dbReference type="Proteomes" id="UP000752696">
    <property type="component" value="Unassembled WGS sequence"/>
</dbReference>
<keyword evidence="10" id="KW-0539">Nucleus</keyword>
<dbReference type="InterPro" id="IPR010935">
    <property type="entry name" value="SMC_hinge"/>
</dbReference>
<dbReference type="Gene3D" id="3.40.50.300">
    <property type="entry name" value="P-loop containing nucleotide triphosphate hydrolases"/>
    <property type="match status" value="2"/>
</dbReference>
<feature type="domain" description="SMC hinge" evidence="14">
    <location>
        <begin position="555"/>
        <end position="675"/>
    </location>
</feature>
<evidence type="ECO:0000256" key="12">
    <source>
        <dbReference type="ARBA" id="ARBA00058936"/>
    </source>
</evidence>
<dbReference type="GO" id="GO:0031981">
    <property type="term" value="C:nuclear lumen"/>
    <property type="evidence" value="ECO:0007669"/>
    <property type="project" value="UniProtKB-ARBA"/>
</dbReference>
<evidence type="ECO:0000256" key="8">
    <source>
        <dbReference type="ARBA" id="ARBA00023054"/>
    </source>
</evidence>
<dbReference type="SUPFAM" id="SSF57997">
    <property type="entry name" value="Tropomyosin"/>
    <property type="match status" value="1"/>
</dbReference>
<feature type="coiled-coil region" evidence="13">
    <location>
        <begin position="281"/>
        <end position="379"/>
    </location>
</feature>
<proteinExistence type="inferred from homology"/>
<comment type="caution">
    <text evidence="15">The sequence shown here is derived from an EMBL/GenBank/DDBJ whole genome shotgun (WGS) entry which is preliminary data.</text>
</comment>
<feature type="non-terminal residue" evidence="15">
    <location>
        <position position="1"/>
    </location>
</feature>
<evidence type="ECO:0000256" key="2">
    <source>
        <dbReference type="ARBA" id="ARBA00005231"/>
    </source>
</evidence>
<dbReference type="FunFam" id="1.20.1060.20:FF:000005">
    <property type="entry name" value="Structural maintenance of chromosomes 2"/>
    <property type="match status" value="1"/>
</dbReference>
<dbReference type="FunFam" id="3.40.50.300:FF:000278">
    <property type="entry name" value="Structural maintenance of chromosomes 2"/>
    <property type="match status" value="1"/>
</dbReference>
<dbReference type="InterPro" id="IPR003395">
    <property type="entry name" value="RecF/RecN/SMC_N"/>
</dbReference>
<dbReference type="GO" id="GO:0000793">
    <property type="term" value="C:condensed chromosome"/>
    <property type="evidence" value="ECO:0007669"/>
    <property type="project" value="UniProtKB-ARBA"/>
</dbReference>
<evidence type="ECO:0000256" key="4">
    <source>
        <dbReference type="ARBA" id="ARBA00022618"/>
    </source>
</evidence>
<evidence type="ECO:0000256" key="3">
    <source>
        <dbReference type="ARBA" id="ARBA00018694"/>
    </source>
</evidence>
<feature type="coiled-coil region" evidence="13">
    <location>
        <begin position="773"/>
        <end position="1060"/>
    </location>
</feature>
<keyword evidence="9" id="KW-0226">DNA condensation</keyword>
<evidence type="ECO:0000313" key="15">
    <source>
        <dbReference type="EMBL" id="CAD1478440.1"/>
    </source>
</evidence>
<keyword evidence="5" id="KW-0547">Nucleotide-binding</keyword>
<keyword evidence="4" id="KW-0132">Cell division</keyword>
<keyword evidence="8 13" id="KW-0175">Coiled coil</keyword>
<comment type="subcellular location">
    <subcellularLocation>
        <location evidence="1">Nucleus</location>
    </subcellularLocation>
</comment>
<feature type="non-terminal residue" evidence="15">
    <location>
        <position position="1211"/>
    </location>
</feature>
<organism evidence="15 16">
    <name type="scientific">Heterotrigona itama</name>
    <dbReference type="NCBI Taxonomy" id="395501"/>
    <lineage>
        <taxon>Eukaryota</taxon>
        <taxon>Metazoa</taxon>
        <taxon>Ecdysozoa</taxon>
        <taxon>Arthropoda</taxon>
        <taxon>Hexapoda</taxon>
        <taxon>Insecta</taxon>
        <taxon>Pterygota</taxon>
        <taxon>Neoptera</taxon>
        <taxon>Endopterygota</taxon>
        <taxon>Hymenoptera</taxon>
        <taxon>Apocrita</taxon>
        <taxon>Aculeata</taxon>
        <taxon>Apoidea</taxon>
        <taxon>Anthophila</taxon>
        <taxon>Apidae</taxon>
        <taxon>Heterotrigona</taxon>
    </lineage>
</organism>
<keyword evidence="7" id="KW-0067">ATP-binding</keyword>
<dbReference type="GO" id="GO:0000280">
    <property type="term" value="P:nuclear division"/>
    <property type="evidence" value="ECO:0007669"/>
    <property type="project" value="UniProtKB-ARBA"/>
</dbReference>
<evidence type="ECO:0000256" key="5">
    <source>
        <dbReference type="ARBA" id="ARBA00022741"/>
    </source>
</evidence>
<evidence type="ECO:0000256" key="1">
    <source>
        <dbReference type="ARBA" id="ARBA00004123"/>
    </source>
</evidence>
<dbReference type="Pfam" id="PF02463">
    <property type="entry name" value="SMC_N"/>
    <property type="match status" value="2"/>
</dbReference>
<dbReference type="GO" id="GO:0005524">
    <property type="term" value="F:ATP binding"/>
    <property type="evidence" value="ECO:0007669"/>
    <property type="project" value="UniProtKB-KW"/>
</dbReference>
<comment type="similarity">
    <text evidence="2">Belongs to the SMC family. SMC2 subfamily.</text>
</comment>
<dbReference type="InterPro" id="IPR036277">
    <property type="entry name" value="SMC_hinge_sf"/>
</dbReference>
<evidence type="ECO:0000256" key="9">
    <source>
        <dbReference type="ARBA" id="ARBA00023067"/>
    </source>
</evidence>
<dbReference type="GO" id="GO:0016887">
    <property type="term" value="F:ATP hydrolysis activity"/>
    <property type="evidence" value="ECO:0007669"/>
    <property type="project" value="InterPro"/>
</dbReference>
<dbReference type="GO" id="GO:0051301">
    <property type="term" value="P:cell division"/>
    <property type="evidence" value="ECO:0007669"/>
    <property type="project" value="UniProtKB-KW"/>
</dbReference>
<name>A0A6V7HEC4_9HYME</name>
<evidence type="ECO:0000259" key="14">
    <source>
        <dbReference type="SMART" id="SM00968"/>
    </source>
</evidence>
<dbReference type="PIRSF" id="PIRSF005719">
    <property type="entry name" value="SMC"/>
    <property type="match status" value="1"/>
</dbReference>
<dbReference type="InterPro" id="IPR027120">
    <property type="entry name" value="Smc2_ABC"/>
</dbReference>
<evidence type="ECO:0000256" key="7">
    <source>
        <dbReference type="ARBA" id="ARBA00022840"/>
    </source>
</evidence>
<dbReference type="EMBL" id="CAJDYZ010010754">
    <property type="protein sequence ID" value="CAD1478440.1"/>
    <property type="molecule type" value="Genomic_DNA"/>
</dbReference>
<dbReference type="PANTHER" id="PTHR43977">
    <property type="entry name" value="STRUCTURAL MAINTENANCE OF CHROMOSOMES PROTEIN 3"/>
    <property type="match status" value="1"/>
</dbReference>
<dbReference type="SMART" id="SM00968">
    <property type="entry name" value="SMC_hinge"/>
    <property type="match status" value="1"/>
</dbReference>
<evidence type="ECO:0000256" key="6">
    <source>
        <dbReference type="ARBA" id="ARBA00022776"/>
    </source>
</evidence>
<dbReference type="FunFam" id="3.40.50.300:FF:000385">
    <property type="entry name" value="Structural maintenance of chromosomes 2"/>
    <property type="match status" value="1"/>
</dbReference>
<keyword evidence="11" id="KW-0131">Cell cycle</keyword>
<dbReference type="GO" id="GO:0098813">
    <property type="term" value="P:nuclear chromosome segregation"/>
    <property type="evidence" value="ECO:0007669"/>
    <property type="project" value="UniProtKB-ARBA"/>
</dbReference>
<dbReference type="AlphaFoldDB" id="A0A6V7HEC4"/>